<dbReference type="Gene3D" id="1.20.1070.10">
    <property type="entry name" value="Rhodopsin 7-helix transmembrane proteins"/>
    <property type="match status" value="1"/>
</dbReference>
<feature type="transmembrane region" description="Helical" evidence="1">
    <location>
        <begin position="69"/>
        <end position="90"/>
    </location>
</feature>
<dbReference type="AlphaFoldDB" id="A0A915I4X9"/>
<dbReference type="WBParaSite" id="nRc.2.0.1.t09197-RA">
    <property type="protein sequence ID" value="nRc.2.0.1.t09197-RA"/>
    <property type="gene ID" value="nRc.2.0.1.g09197"/>
</dbReference>
<dbReference type="Proteomes" id="UP000887565">
    <property type="component" value="Unplaced"/>
</dbReference>
<feature type="transmembrane region" description="Helical" evidence="1">
    <location>
        <begin position="190"/>
        <end position="212"/>
    </location>
</feature>
<evidence type="ECO:0000313" key="2">
    <source>
        <dbReference type="Proteomes" id="UP000887565"/>
    </source>
</evidence>
<organism evidence="2 3">
    <name type="scientific">Romanomermis culicivorax</name>
    <name type="common">Nematode worm</name>
    <dbReference type="NCBI Taxonomy" id="13658"/>
    <lineage>
        <taxon>Eukaryota</taxon>
        <taxon>Metazoa</taxon>
        <taxon>Ecdysozoa</taxon>
        <taxon>Nematoda</taxon>
        <taxon>Enoplea</taxon>
        <taxon>Dorylaimia</taxon>
        <taxon>Mermithida</taxon>
        <taxon>Mermithoidea</taxon>
        <taxon>Mermithidae</taxon>
        <taxon>Romanomermis</taxon>
    </lineage>
</organism>
<dbReference type="SUPFAM" id="SSF81321">
    <property type="entry name" value="Family A G protein-coupled receptor-like"/>
    <property type="match status" value="1"/>
</dbReference>
<evidence type="ECO:0000256" key="1">
    <source>
        <dbReference type="SAM" id="Phobius"/>
    </source>
</evidence>
<keyword evidence="1" id="KW-0812">Transmembrane</keyword>
<proteinExistence type="predicted"/>
<keyword evidence="1" id="KW-1133">Transmembrane helix</keyword>
<protein>
    <submittedName>
        <fullName evidence="3">G-protein coupled receptors family 1 profile domain-containing protein</fullName>
    </submittedName>
</protein>
<reference evidence="3" key="1">
    <citation type="submission" date="2022-11" db="UniProtKB">
        <authorList>
            <consortium name="WormBaseParasite"/>
        </authorList>
    </citation>
    <scope>IDENTIFICATION</scope>
</reference>
<feature type="transmembrane region" description="Helical" evidence="1">
    <location>
        <begin position="110"/>
        <end position="134"/>
    </location>
</feature>
<accession>A0A915I4X9</accession>
<keyword evidence="1" id="KW-0472">Membrane</keyword>
<name>A0A915I4X9_ROMCU</name>
<keyword evidence="2" id="KW-1185">Reference proteome</keyword>
<sequence>MQADDSIFPNSTEFRNISLLQNIKCAKTTASFSAYNILAIVCVFLSVLLNIICAVVIRYHFRYYMVYRIYGHMCVADVFGLLSLLTRISLVNASNAPCYWHFLYTEATEFVYQSLWSVKEFLTVTISMASYLVLQPEGQEMRLKSVNLACLLSWVTPILFTAIIMAIKWYQILVSNRPSHFFEARRTYYGIQNSVSVFIGTILFLLFCVTMVKIRRMRNAVQPLERPFEICRKQMMIQSAVIRIISSSSKLGLG</sequence>
<evidence type="ECO:0000313" key="3">
    <source>
        <dbReference type="WBParaSite" id="nRc.2.0.1.t09197-RA"/>
    </source>
</evidence>
<feature type="transmembrane region" description="Helical" evidence="1">
    <location>
        <begin position="146"/>
        <end position="170"/>
    </location>
</feature>
<feature type="transmembrane region" description="Helical" evidence="1">
    <location>
        <begin position="37"/>
        <end position="57"/>
    </location>
</feature>